<evidence type="ECO:0000256" key="5">
    <source>
        <dbReference type="ARBA" id="ARBA00023088"/>
    </source>
</evidence>
<feature type="region of interest" description="Disordered" evidence="6">
    <location>
        <begin position="756"/>
        <end position="784"/>
    </location>
</feature>
<dbReference type="PROSITE" id="PS50847">
    <property type="entry name" value="GRAM_POS_ANCHORING"/>
    <property type="match status" value="1"/>
</dbReference>
<feature type="compositionally biased region" description="Polar residues" evidence="6">
    <location>
        <begin position="1152"/>
        <end position="1161"/>
    </location>
</feature>
<keyword evidence="2" id="KW-0134">Cell wall</keyword>
<evidence type="ECO:0000256" key="6">
    <source>
        <dbReference type="SAM" id="MobiDB-lite"/>
    </source>
</evidence>
<feature type="region of interest" description="Disordered" evidence="6">
    <location>
        <begin position="896"/>
        <end position="915"/>
    </location>
</feature>
<dbReference type="NCBIfam" id="NF038186">
    <property type="entry name" value="YPDG_rpt"/>
    <property type="match status" value="1"/>
</dbReference>
<evidence type="ECO:0000256" key="1">
    <source>
        <dbReference type="ARBA" id="ARBA00004168"/>
    </source>
</evidence>
<protein>
    <submittedName>
        <fullName evidence="9">LPXTG-motif cell wall anchor domain-containing protein</fullName>
    </submittedName>
</protein>
<evidence type="ECO:0000313" key="9">
    <source>
        <dbReference type="EMBL" id="SUM45730.1"/>
    </source>
</evidence>
<feature type="region of interest" description="Disordered" evidence="6">
    <location>
        <begin position="843"/>
        <end position="870"/>
    </location>
</feature>
<keyword evidence="10" id="KW-1185">Reference proteome</keyword>
<dbReference type="InterPro" id="IPR044055">
    <property type="entry name" value="RibLong"/>
</dbReference>
<evidence type="ECO:0000256" key="2">
    <source>
        <dbReference type="ARBA" id="ARBA00022512"/>
    </source>
</evidence>
<dbReference type="RefSeq" id="WP_280523368.1">
    <property type="nucleotide sequence ID" value="NZ_UHDP01000003.1"/>
</dbReference>
<organism evidence="9 10">
    <name type="scientific">Staphylococcus intermedius NCTC 11048</name>
    <dbReference type="NCBI Taxonomy" id="1141106"/>
    <lineage>
        <taxon>Bacteria</taxon>
        <taxon>Bacillati</taxon>
        <taxon>Bacillota</taxon>
        <taxon>Bacilli</taxon>
        <taxon>Bacillales</taxon>
        <taxon>Staphylococcaceae</taxon>
        <taxon>Staphylococcus</taxon>
        <taxon>Staphylococcus intermedius group</taxon>
    </lineage>
</organism>
<feature type="region of interest" description="Disordered" evidence="6">
    <location>
        <begin position="1152"/>
        <end position="1206"/>
    </location>
</feature>
<evidence type="ECO:0000259" key="8">
    <source>
        <dbReference type="PROSITE" id="PS50847"/>
    </source>
</evidence>
<keyword evidence="7" id="KW-1133">Transmembrane helix</keyword>
<feature type="region of interest" description="Disordered" evidence="6">
    <location>
        <begin position="127"/>
        <end position="154"/>
    </location>
</feature>
<evidence type="ECO:0000256" key="4">
    <source>
        <dbReference type="ARBA" id="ARBA00022729"/>
    </source>
</evidence>
<feature type="compositionally biased region" description="Polar residues" evidence="6">
    <location>
        <begin position="1232"/>
        <end position="1269"/>
    </location>
</feature>
<keyword evidence="5" id="KW-0572">Peptidoglycan-anchor</keyword>
<keyword evidence="7" id="KW-0472">Membrane</keyword>
<feature type="region of interest" description="Disordered" evidence="6">
    <location>
        <begin position="413"/>
        <end position="439"/>
    </location>
</feature>
<feature type="domain" description="Gram-positive cocci surface proteins LPxTG" evidence="8">
    <location>
        <begin position="1259"/>
        <end position="1296"/>
    </location>
</feature>
<dbReference type="EMBL" id="UHDP01000003">
    <property type="protein sequence ID" value="SUM45730.1"/>
    <property type="molecule type" value="Genomic_DNA"/>
</dbReference>
<dbReference type="Pfam" id="PF00746">
    <property type="entry name" value="Gram_pos_anchor"/>
    <property type="match status" value="1"/>
</dbReference>
<dbReference type="NCBIfam" id="TIGR01167">
    <property type="entry name" value="LPXTG_anchor"/>
    <property type="match status" value="1"/>
</dbReference>
<dbReference type="Proteomes" id="UP000255549">
    <property type="component" value="Unassembled WGS sequence"/>
</dbReference>
<reference evidence="9 10" key="1">
    <citation type="submission" date="2018-06" db="EMBL/GenBank/DDBJ databases">
        <authorList>
            <consortium name="Pathogen Informatics"/>
            <person name="Doyle S."/>
        </authorList>
    </citation>
    <scope>NUCLEOTIDE SEQUENCE [LARGE SCALE GENOMIC DNA]</scope>
    <source>
        <strain evidence="10">NCTC 11048</strain>
    </source>
</reference>
<evidence type="ECO:0000256" key="7">
    <source>
        <dbReference type="SAM" id="Phobius"/>
    </source>
</evidence>
<feature type="region of interest" description="Disordered" evidence="6">
    <location>
        <begin position="982"/>
        <end position="1001"/>
    </location>
</feature>
<dbReference type="Pfam" id="PF08428">
    <property type="entry name" value="Rib"/>
    <property type="match status" value="11"/>
</dbReference>
<dbReference type="STRING" id="1141106.GCA_000308095_02341"/>
<gene>
    <name evidence="9" type="primary">spsF_4</name>
    <name evidence="9" type="ORF">NCTC11048_00718</name>
</gene>
<feature type="region of interest" description="Disordered" evidence="6">
    <location>
        <begin position="1221"/>
        <end position="1270"/>
    </location>
</feature>
<keyword evidence="4" id="KW-0732">Signal</keyword>
<proteinExistence type="predicted"/>
<keyword evidence="7" id="KW-0812">Transmembrane</keyword>
<feature type="region of interest" description="Disordered" evidence="6">
    <location>
        <begin position="1014"/>
        <end position="1042"/>
    </location>
</feature>
<sequence length="1296" mass="136736">MNVNFALVEAIETTVDIINFDVTANPAKRGDTAMIDVTSTALSPLPTHVEWRDSKGNVVQKSGEVTTVEEAEAAGTFTIPDDAQSGEIYTVYIVSGGNDVAADSLIVQVLEDAVTYEPVYETTTVEQNQTATVPVPKNEDGSTLPDGTKFEGGNNVPEWATVNEDGSISISPNQDVGEGSYSIPVIVTYPDGSKETVFASVQVQAPIPMTDQYDPTSDPITKDYGTATTEDEVKGAVNIPGYPTDGDQPTITIDDPSQLPDGTQEGTTDVSVTVTYPDGTTDHITVPVTVGKQADNDKYTPETTPITKDYGTATTEDEVKGAVNIPGYPTDGDQPTITIDDPSQLPDGTQEGTTDVSVTVTYPDGTTDHITVPVTVGKQADNDKYTPETTPITKDYGTATSEDEVKGAVNIPGYPTDGDQPTITIDDPSQLPDGTQEGTTDVSVTVTYPDGTTDHITVPVTVGKQADNDKYTPETTPITKDYGTATTEDEVKGAVNIPGYPTDGDQPTITIDDPSQLPDGTQEGTTDVSVTVTYPDGTTDHITVPVTVGKQADNDKYTPETTPITKDYGTATTEDEVKGAVNIPGYPTDGDQPTITIDDPSQLPDGTKEGTTDVSVTVTYPDGTTDHITVPVTVGKQADNDKYTPETTPITKDYGTATTEDEVKGAVNIPGYPTDGNQPTITINDPSQLPDGTKEGTTDVSVTVTYPDGTTDHITVPVTVGKQADNDKYTPETTPITRDYGTATTEDEVKGAVNIPGYPTDGDQPTITIDDPSQLPDGTKEGTTDVSVTVTYPDGTTDHITVPVTVGKQADNDKYTPETTPITKDYGTATSEDEVKGAVNIPGYPTDGDQPTITIDDPSQLPDGTKEGTTDVSVTVTYPDGTTDHITVPVTIGKQADNDKYTPETTPITKDHGTGVTEDEVKGAVNIPGYPTDGDQPTITIDDPSQLPDGTQEGTTDVSVTVTYPDGTTDHITVPVTVGKQADNDKYTPETTPITKDHGTGVTEDEVKGAVNISGYPTDGDQPTITIDDPSQLPDGTKEGTTDVSVTVTYPDGTTDHITVPVTVGKQADNDKYTPETTPITKDHGTGVTEDEVKGAVNIPGYPTDGDQPIITIDDPSQLPDGTKEGTTNVNVTVTYPDGTTDHIVVQVTIGKQPNQDNGATDNDGDMHPGAGEVDNDTSNDGDMKHPTDEGNGATNHGDNVKQESNENMTPIEQSRDHAISTATDMDPIPSRSKTTFDNMNAKGSTSDQANQKQQSEQLPDTGESQTQNGALLGGLFAALGGLFLIGRRRKEKEDK</sequence>
<dbReference type="Pfam" id="PF18957">
    <property type="entry name" value="RibLong"/>
    <property type="match status" value="1"/>
</dbReference>
<keyword evidence="3" id="KW-0964">Secreted</keyword>
<evidence type="ECO:0000256" key="3">
    <source>
        <dbReference type="ARBA" id="ARBA00022525"/>
    </source>
</evidence>
<dbReference type="InterPro" id="IPR059115">
    <property type="entry name" value="Rib"/>
</dbReference>
<accession>A0A380G5V6</accession>
<feature type="region of interest" description="Disordered" evidence="6">
    <location>
        <begin position="584"/>
        <end position="612"/>
    </location>
</feature>
<feature type="transmembrane region" description="Helical" evidence="7">
    <location>
        <begin position="1270"/>
        <end position="1287"/>
    </location>
</feature>
<dbReference type="InterPro" id="IPR019931">
    <property type="entry name" value="LPXTG_anchor"/>
</dbReference>
<feature type="region of interest" description="Disordered" evidence="6">
    <location>
        <begin position="1068"/>
        <end position="1087"/>
    </location>
</feature>
<comment type="subcellular location">
    <subcellularLocation>
        <location evidence="1">Secreted</location>
        <location evidence="1">Cell wall</location>
        <topology evidence="1">Peptidoglycan-anchor</topology>
    </subcellularLocation>
</comment>
<evidence type="ECO:0000313" key="10">
    <source>
        <dbReference type="Proteomes" id="UP000255549"/>
    </source>
</evidence>
<name>A0A380G5V6_STAIN</name>